<gene>
    <name evidence="2" type="ORF">WMO17_12415</name>
</gene>
<organism evidence="2 3">
    <name type="scientific">Faecalibacterium faecis</name>
    <dbReference type="NCBI Taxonomy" id="3133157"/>
    <lineage>
        <taxon>Bacteria</taxon>
        <taxon>Bacillati</taxon>
        <taxon>Bacillota</taxon>
        <taxon>Clostridia</taxon>
        <taxon>Eubacteriales</taxon>
        <taxon>Oscillospiraceae</taxon>
        <taxon>Faecalibacterium</taxon>
    </lineage>
</organism>
<evidence type="ECO:0000313" key="2">
    <source>
        <dbReference type="EMBL" id="MEQ2378134.1"/>
    </source>
</evidence>
<dbReference type="EMBL" id="JBBMEP010000032">
    <property type="protein sequence ID" value="MEQ2378134.1"/>
    <property type="molecule type" value="Genomic_DNA"/>
</dbReference>
<evidence type="ECO:0000259" key="1">
    <source>
        <dbReference type="Pfam" id="PF07693"/>
    </source>
</evidence>
<reference evidence="2 3" key="1">
    <citation type="submission" date="2024-03" db="EMBL/GenBank/DDBJ databases">
        <title>Human intestinal bacterial collection.</title>
        <authorList>
            <person name="Pauvert C."/>
            <person name="Hitch T.C.A."/>
            <person name="Clavel T."/>
        </authorList>
    </citation>
    <scope>NUCLEOTIDE SEQUENCE [LARGE SCALE GENOMIC DNA]</scope>
    <source>
        <strain evidence="2 3">CLA-JM-H7-B</strain>
    </source>
</reference>
<dbReference type="Gene3D" id="3.40.50.300">
    <property type="entry name" value="P-loop containing nucleotide triphosphate hydrolases"/>
    <property type="match status" value="1"/>
</dbReference>
<protein>
    <submittedName>
        <fullName evidence="2">P-loop NTPase fold protein</fullName>
    </submittedName>
</protein>
<keyword evidence="3" id="KW-1185">Reference proteome</keyword>
<evidence type="ECO:0000313" key="3">
    <source>
        <dbReference type="Proteomes" id="UP001496146"/>
    </source>
</evidence>
<dbReference type="InterPro" id="IPR011646">
    <property type="entry name" value="KAP_P-loop"/>
</dbReference>
<dbReference type="SUPFAM" id="SSF52540">
    <property type="entry name" value="P-loop containing nucleoside triphosphate hydrolases"/>
    <property type="match status" value="1"/>
</dbReference>
<dbReference type="Pfam" id="PF07693">
    <property type="entry name" value="KAP_NTPase"/>
    <property type="match status" value="1"/>
</dbReference>
<accession>A0ABV1BQU9</accession>
<feature type="domain" description="KAP NTPase" evidence="1">
    <location>
        <begin position="19"/>
        <end position="265"/>
    </location>
</feature>
<dbReference type="RefSeq" id="WP_294648200.1">
    <property type="nucleotide sequence ID" value="NZ_JBBMEP010000032.1"/>
</dbReference>
<dbReference type="Proteomes" id="UP001496146">
    <property type="component" value="Unassembled WGS sequence"/>
</dbReference>
<comment type="caution">
    <text evidence="2">The sequence shown here is derived from an EMBL/GenBank/DDBJ whole genome shotgun (WGS) entry which is preliminary data.</text>
</comment>
<dbReference type="InterPro" id="IPR027417">
    <property type="entry name" value="P-loop_NTPase"/>
</dbReference>
<sequence>MNVTSEIKSYIELKETCGALLLTGKWGCGKSYIMHQLADSLNGEDQYAVAIVSLFGVQSIEELDKKVKEAILYVRTINKSENDSSSKVSALIKNAKKLSSELSDVWQGFRGINAALSINLYDFFDIKSELLCFSKNGKTMVSKTLVLVFDDFERSKQDKTILLGTINNYCENKKIKTILIADENHIDEEAYKEFKEKVISHTIKIAANYSEIIQCIVRDYKETVVGYCAFLEKHQDTIKEIFGESKSDNLRTLKIWLTDFERVYKLWIELDLPLKDIDQVFYNFGAVMFEYKLAKCELDRYGLVEFKSNERAYKGVDIQPERTSDKYKRLSRYRSFAILEKWIVSGEWDEETVKINLCAPYRKIPIKDEYYFVQSDFWSMTQDKINKFLPLTLELAYKGDLSGDELINLIQRIKDLKKMGVTISSHIDYDRIYDGLSMRGEKIESGEIVEPERWKFIENPEELSPEAKRVYDELEMLQYKVSDSRSRKEYIAYLESPRIQFENHYVHRLAVFDDELYSLFVEKFKGNDNYKRLYLVDSLKVYLTELLRKPGTADISKTMCNLKKLSAWIRDRNLNERDGVRKYTYKVSEKKLTELIEVMMTTYEINITEKGV</sequence>
<name>A0ABV1BQU9_9FIRM</name>
<proteinExistence type="predicted"/>